<proteinExistence type="predicted"/>
<feature type="compositionally biased region" description="Low complexity" evidence="2">
    <location>
        <begin position="462"/>
        <end position="492"/>
    </location>
</feature>
<feature type="region of interest" description="Disordered" evidence="2">
    <location>
        <begin position="292"/>
        <end position="329"/>
    </location>
</feature>
<dbReference type="OrthoDB" id="2121319at2759"/>
<evidence type="ECO:0000256" key="1">
    <source>
        <dbReference type="SAM" id="Coils"/>
    </source>
</evidence>
<feature type="coiled-coil region" evidence="1">
    <location>
        <begin position="230"/>
        <end position="257"/>
    </location>
</feature>
<keyword evidence="4" id="KW-1185">Reference proteome</keyword>
<feature type="region of interest" description="Disordered" evidence="2">
    <location>
        <begin position="40"/>
        <end position="59"/>
    </location>
</feature>
<organism evidence="3 4">
    <name type="scientific">Rhodotorula mucilaginosa</name>
    <name type="common">Yeast</name>
    <name type="synonym">Rhodotorula rubra</name>
    <dbReference type="NCBI Taxonomy" id="5537"/>
    <lineage>
        <taxon>Eukaryota</taxon>
        <taxon>Fungi</taxon>
        <taxon>Dikarya</taxon>
        <taxon>Basidiomycota</taxon>
        <taxon>Pucciniomycotina</taxon>
        <taxon>Microbotryomycetes</taxon>
        <taxon>Sporidiobolales</taxon>
        <taxon>Sporidiobolaceae</taxon>
        <taxon>Rhodotorula</taxon>
    </lineage>
</organism>
<comment type="caution">
    <text evidence="3">The sequence shown here is derived from an EMBL/GenBank/DDBJ whole genome shotgun (WGS) entry which is preliminary data.</text>
</comment>
<keyword evidence="1" id="KW-0175">Coiled coil</keyword>
<feature type="compositionally biased region" description="Basic and acidic residues" evidence="2">
    <location>
        <begin position="359"/>
        <end position="370"/>
    </location>
</feature>
<evidence type="ECO:0000256" key="2">
    <source>
        <dbReference type="SAM" id="MobiDB-lite"/>
    </source>
</evidence>
<gene>
    <name evidence="3" type="ORF">C6P46_006438</name>
</gene>
<reference evidence="3 4" key="1">
    <citation type="submission" date="2020-11" db="EMBL/GenBank/DDBJ databases">
        <title>Kefir isolates.</title>
        <authorList>
            <person name="Marcisauskas S."/>
            <person name="Kim Y."/>
            <person name="Blasche S."/>
        </authorList>
    </citation>
    <scope>NUCLEOTIDE SEQUENCE [LARGE SCALE GENOMIC DNA]</scope>
    <source>
        <strain evidence="3 4">KR</strain>
    </source>
</reference>
<feature type="compositionally biased region" description="Basic and acidic residues" evidence="2">
    <location>
        <begin position="615"/>
        <end position="627"/>
    </location>
</feature>
<protein>
    <submittedName>
        <fullName evidence="3">Uncharacterized protein</fullName>
    </submittedName>
</protein>
<feature type="compositionally biased region" description="Low complexity" evidence="2">
    <location>
        <begin position="191"/>
        <end position="209"/>
    </location>
</feature>
<name>A0A9P7B8D1_RHOMI</name>
<dbReference type="PANTHER" id="PTHR38120:SF1">
    <property type="entry name" value="M PROTEIN, SEROTYPE 2.1"/>
    <property type="match status" value="1"/>
</dbReference>
<feature type="region of interest" description="Disordered" evidence="2">
    <location>
        <begin position="509"/>
        <end position="549"/>
    </location>
</feature>
<feature type="compositionally biased region" description="Basic residues" evidence="2">
    <location>
        <begin position="640"/>
        <end position="652"/>
    </location>
</feature>
<evidence type="ECO:0000313" key="4">
    <source>
        <dbReference type="Proteomes" id="UP000777482"/>
    </source>
</evidence>
<feature type="compositionally biased region" description="Basic and acidic residues" evidence="2">
    <location>
        <begin position="42"/>
        <end position="59"/>
    </location>
</feature>
<feature type="region of interest" description="Disordered" evidence="2">
    <location>
        <begin position="563"/>
        <end position="695"/>
    </location>
</feature>
<feature type="region of interest" description="Disordered" evidence="2">
    <location>
        <begin position="102"/>
        <end position="126"/>
    </location>
</feature>
<evidence type="ECO:0000313" key="3">
    <source>
        <dbReference type="EMBL" id="KAG0665654.1"/>
    </source>
</evidence>
<feature type="region of interest" description="Disordered" evidence="2">
    <location>
        <begin position="456"/>
        <end position="497"/>
    </location>
</feature>
<feature type="region of interest" description="Disordered" evidence="2">
    <location>
        <begin position="343"/>
        <end position="374"/>
    </location>
</feature>
<feature type="compositionally biased region" description="Low complexity" evidence="2">
    <location>
        <begin position="573"/>
        <end position="586"/>
    </location>
</feature>
<dbReference type="Proteomes" id="UP000777482">
    <property type="component" value="Unassembled WGS sequence"/>
</dbReference>
<sequence length="717" mass="77313">MSVDGTLLRLTSDEILAAPHEVLASLVQRYQDELDQALEQTQAKDDHAARAEEDRARLGKDLDTAKRRIDELLNEQARMEDELSGRIEVLDKLRANVRELEREKKEATKRYREQAETHESERQAWYDQESHFKMRVADLTASPTKRHRSRRSAPVADSEESPTTSDEPIGTGLLSPTNANAAADGRDEPLSSSASSTTSADPAPPSATELSLAAQLASLTTAHDSLASSYRTLQTEMSDLKRVYQNLQEENESYEILLGERTLSGQVQDSQLFRSSAAWSSSAPESALYRLEEDDNECEGGGGAIESRGSARPRRPPHSPRPGSPRTAHPESLDLAAELEAAEPADTKDEQEGPPNRTEQAREQAHHGKAAELGSVEAELRQEVRALKDANKALTLYVSKIVDRVCQQEGFEKVLAVDYRQAAAEENTTTASVPVKNPRPASIGFFSRQAVAASEAHKAIEPATPTTTSQSLATAPSSTPTSNLSSPSPANARKSGGGLLESVTSVFSFSRGPSLSPSPGPGPSQGGMKPLMLADSARKLDPVDDLEDEDDLRERARIHNEMVQLGFDPPPVSRLAVAGAGRRAASTSPRLGTSPGELDGPVETHSPVLMSPEEQEQHARTELKEGRSSGFTEPPTRRMSIARRRQSLRRSPRPSDGPGDVVVGLGIDEESAPADYFGPVGKSLSPGPPVSPSDEAPALRKAFRRLSAAFTSPSAGP</sequence>
<dbReference type="PANTHER" id="PTHR38120">
    <property type="entry name" value="EXPRESSED PROTEIN"/>
    <property type="match status" value="1"/>
</dbReference>
<dbReference type="EMBL" id="PUHQ01000008">
    <property type="protein sequence ID" value="KAG0665654.1"/>
    <property type="molecule type" value="Genomic_DNA"/>
</dbReference>
<feature type="region of interest" description="Disordered" evidence="2">
    <location>
        <begin position="139"/>
        <end position="209"/>
    </location>
</feature>
<accession>A0A9P7B8D1</accession>
<dbReference type="AlphaFoldDB" id="A0A9P7B8D1"/>